<evidence type="ECO:0000313" key="2">
    <source>
        <dbReference type="Proteomes" id="UP000077069"/>
    </source>
</evidence>
<organism evidence="1 2">
    <name type="scientific">Paraphaeosphaeria sporulosa</name>
    <dbReference type="NCBI Taxonomy" id="1460663"/>
    <lineage>
        <taxon>Eukaryota</taxon>
        <taxon>Fungi</taxon>
        <taxon>Dikarya</taxon>
        <taxon>Ascomycota</taxon>
        <taxon>Pezizomycotina</taxon>
        <taxon>Dothideomycetes</taxon>
        <taxon>Pleosporomycetidae</taxon>
        <taxon>Pleosporales</taxon>
        <taxon>Massarineae</taxon>
        <taxon>Didymosphaeriaceae</taxon>
        <taxon>Paraphaeosphaeria</taxon>
    </lineage>
</organism>
<name>A0A177BZ73_9PLEO</name>
<gene>
    <name evidence="1" type="ORF">CC84DRAFT_375090</name>
</gene>
<dbReference type="AlphaFoldDB" id="A0A177BZ73"/>
<dbReference type="EMBL" id="KV441561">
    <property type="protein sequence ID" value="OAF99649.1"/>
    <property type="molecule type" value="Genomic_DNA"/>
</dbReference>
<dbReference type="InParanoid" id="A0A177BZ73"/>
<proteinExistence type="predicted"/>
<sequence length="150" mass="16769">MHFSGSDPLNIPHESGFLSRFSLGFSYRSHTARYDNPHHTQVRYRKLLAATASRRVSTNSSSLVIGFGIFVRLGVHQKYMVDGEQASARAYVQPLAVSSFCSRCVHTDVQMTVGSVGSLTVCRSLFVCSRVLCRIPVFRFCYANRTMVPL</sequence>
<dbReference type="Proteomes" id="UP000077069">
    <property type="component" value="Unassembled WGS sequence"/>
</dbReference>
<protein>
    <submittedName>
        <fullName evidence="1">Uncharacterized protein</fullName>
    </submittedName>
</protein>
<dbReference type="RefSeq" id="XP_018030015.1">
    <property type="nucleotide sequence ID" value="XM_018185965.1"/>
</dbReference>
<accession>A0A177BZ73</accession>
<reference evidence="1 2" key="1">
    <citation type="submission" date="2016-05" db="EMBL/GenBank/DDBJ databases">
        <title>Comparative analysis of secretome profiles of manganese(II)-oxidizing ascomycete fungi.</title>
        <authorList>
            <consortium name="DOE Joint Genome Institute"/>
            <person name="Zeiner C.A."/>
            <person name="Purvine S.O."/>
            <person name="Zink E.M."/>
            <person name="Wu S."/>
            <person name="Pasa-Tolic L."/>
            <person name="Chaput D.L."/>
            <person name="Haridas S."/>
            <person name="Grigoriev I.V."/>
            <person name="Santelli C.M."/>
            <person name="Hansel C.M."/>
        </authorList>
    </citation>
    <scope>NUCLEOTIDE SEQUENCE [LARGE SCALE GENOMIC DNA]</scope>
    <source>
        <strain evidence="1 2">AP3s5-JAC2a</strain>
    </source>
</reference>
<evidence type="ECO:0000313" key="1">
    <source>
        <dbReference type="EMBL" id="OAF99649.1"/>
    </source>
</evidence>
<keyword evidence="2" id="KW-1185">Reference proteome</keyword>
<dbReference type="GeneID" id="28769451"/>